<dbReference type="GeneID" id="24798489"/>
<dbReference type="AlphaFoldDB" id="A0A0A7GJ44"/>
<gene>
    <name evidence="3" type="ORF">GACE_1915</name>
</gene>
<evidence type="ECO:0000313" key="3">
    <source>
        <dbReference type="EMBL" id="AIY90941.1"/>
    </source>
</evidence>
<dbReference type="KEGG" id="gac:GACE_1915"/>
<dbReference type="InterPro" id="IPR002727">
    <property type="entry name" value="DUF47"/>
</dbReference>
<dbReference type="Pfam" id="PF01865">
    <property type="entry name" value="PhoU_div"/>
    <property type="match status" value="1"/>
</dbReference>
<dbReference type="SUPFAM" id="SSF109755">
    <property type="entry name" value="PhoU-like"/>
    <property type="match status" value="1"/>
</dbReference>
<evidence type="ECO:0000256" key="1">
    <source>
        <dbReference type="ARBA" id="ARBA00008591"/>
    </source>
</evidence>
<protein>
    <submittedName>
        <fullName evidence="3">Phosphate transport regulator</fullName>
    </submittedName>
</protein>
<keyword evidence="2" id="KW-0175">Coiled coil</keyword>
<reference evidence="3 4" key="1">
    <citation type="journal article" date="2015" name="Appl. Environ. Microbiol.">
        <title>The Geoglobus acetivorans genome: Fe(III) reduction, acetate utilization, autotrophic growth, and degradation of aromatic compounds in a hyperthermophilic archaeon.</title>
        <authorList>
            <person name="Mardanov A.V."/>
            <person name="Slododkina G.B."/>
            <person name="Slobodkin A.I."/>
            <person name="Beletsky A.V."/>
            <person name="Gavrilov S.N."/>
            <person name="Kublanov I.V."/>
            <person name="Bonch-Osmolovskaya E.A."/>
            <person name="Skryabin K.G."/>
            <person name="Ravin N.V."/>
        </authorList>
    </citation>
    <scope>NUCLEOTIDE SEQUENCE [LARGE SCALE GENOMIC DNA]</scope>
    <source>
        <strain evidence="3 4">SBH6</strain>
    </source>
</reference>
<evidence type="ECO:0000256" key="2">
    <source>
        <dbReference type="SAM" id="Coils"/>
    </source>
</evidence>
<dbReference type="eggNOG" id="arCOG02640">
    <property type="taxonomic scope" value="Archaea"/>
</dbReference>
<organism evidence="3 4">
    <name type="scientific">Geoglobus acetivorans</name>
    <dbReference type="NCBI Taxonomy" id="565033"/>
    <lineage>
        <taxon>Archaea</taxon>
        <taxon>Methanobacteriati</taxon>
        <taxon>Methanobacteriota</taxon>
        <taxon>Archaeoglobi</taxon>
        <taxon>Archaeoglobales</taxon>
        <taxon>Archaeoglobaceae</taxon>
        <taxon>Geoglobus</taxon>
    </lineage>
</organism>
<feature type="coiled-coil region" evidence="2">
    <location>
        <begin position="41"/>
        <end position="68"/>
    </location>
</feature>
<proteinExistence type="inferred from homology"/>
<dbReference type="PANTHER" id="PTHR36536">
    <property type="entry name" value="UPF0111 PROTEIN HI_1603"/>
    <property type="match status" value="1"/>
</dbReference>
<dbReference type="EMBL" id="CP009552">
    <property type="protein sequence ID" value="AIY90941.1"/>
    <property type="molecule type" value="Genomic_DNA"/>
</dbReference>
<dbReference type="HOGENOM" id="CLU_104916_0_0_2"/>
<dbReference type="Proteomes" id="UP000030624">
    <property type="component" value="Chromosome"/>
</dbReference>
<dbReference type="InterPro" id="IPR038078">
    <property type="entry name" value="PhoU-like_sf"/>
</dbReference>
<name>A0A0A7GJ44_GEOAI</name>
<dbReference type="Gene3D" id="1.20.58.220">
    <property type="entry name" value="Phosphate transport system protein phou homolog 2, domain 2"/>
    <property type="match status" value="1"/>
</dbReference>
<accession>A0A0A7GJ44</accession>
<comment type="similarity">
    <text evidence="1">Belongs to the UPF0111 family.</text>
</comment>
<sequence>MKFVRSVADVFGYSPFEDLHRHAELCDRAVEKLMEQFRFSKDGECDRVRELEKEIDSMEYQADLIKQEIRANVTKSLLMPVDRQDLLNFLKMQDQIIDNCEHVTHMISYKIISANEEIWELLFELLSRVRETVNEYEKLVEHFKGLIESSFSKKEINEALDHVPVIEELEHRCDKIQIKLHRKIFNSKSENVLDLILLNEIVVKLGEIANSTARAANTFRTMILGR</sequence>
<dbReference type="RefSeq" id="WP_048092989.1">
    <property type="nucleotide sequence ID" value="NZ_CP009552.1"/>
</dbReference>
<dbReference type="InterPro" id="IPR018445">
    <property type="entry name" value="Put_Phosphate_transp_reg"/>
</dbReference>
<dbReference type="STRING" id="565033.GACE_1915"/>
<evidence type="ECO:0000313" key="4">
    <source>
        <dbReference type="Proteomes" id="UP000030624"/>
    </source>
</evidence>
<dbReference type="NCBIfam" id="TIGR00153">
    <property type="entry name" value="TIGR00153 family protein"/>
    <property type="match status" value="1"/>
</dbReference>
<dbReference type="PANTHER" id="PTHR36536:SF3">
    <property type="entry name" value="UPF0111 PROTEIN HI_1603"/>
    <property type="match status" value="1"/>
</dbReference>